<keyword evidence="2 5" id="KW-0479">Metal-binding</keyword>
<evidence type="ECO:0000256" key="6">
    <source>
        <dbReference type="SAM" id="Phobius"/>
    </source>
</evidence>
<keyword evidence="6" id="KW-1133">Transmembrane helix</keyword>
<keyword evidence="4 5" id="KW-0408">Iron</keyword>
<dbReference type="GO" id="GO:0020037">
    <property type="term" value="F:heme binding"/>
    <property type="evidence" value="ECO:0007669"/>
    <property type="project" value="InterPro"/>
</dbReference>
<evidence type="ECO:0000313" key="8">
    <source>
        <dbReference type="Proteomes" id="UP000623129"/>
    </source>
</evidence>
<dbReference type="PANTHER" id="PTHR24296">
    <property type="entry name" value="CYTOCHROME P450"/>
    <property type="match status" value="1"/>
</dbReference>
<reference evidence="7" key="1">
    <citation type="submission" date="2020-01" db="EMBL/GenBank/DDBJ databases">
        <title>Genome sequence of Kobresia littledalei, the first chromosome-level genome in the family Cyperaceae.</title>
        <authorList>
            <person name="Qu G."/>
        </authorList>
    </citation>
    <scope>NUCLEOTIDE SEQUENCE</scope>
    <source>
        <strain evidence="7">C.B.Clarke</strain>
        <tissue evidence="7">Leaf</tissue>
    </source>
</reference>
<dbReference type="GO" id="GO:0004497">
    <property type="term" value="F:monooxygenase activity"/>
    <property type="evidence" value="ECO:0007669"/>
    <property type="project" value="InterPro"/>
</dbReference>
<comment type="similarity">
    <text evidence="1">Belongs to the cytochrome P450 family.</text>
</comment>
<dbReference type="InterPro" id="IPR002401">
    <property type="entry name" value="Cyt_P450_E_grp-I"/>
</dbReference>
<evidence type="ECO:0000256" key="4">
    <source>
        <dbReference type="ARBA" id="ARBA00023004"/>
    </source>
</evidence>
<evidence type="ECO:0000256" key="1">
    <source>
        <dbReference type="ARBA" id="ARBA00010617"/>
    </source>
</evidence>
<dbReference type="InterPro" id="IPR036396">
    <property type="entry name" value="Cyt_P450_sf"/>
</dbReference>
<keyword evidence="5" id="KW-0349">Heme</keyword>
<evidence type="ECO:0000313" key="7">
    <source>
        <dbReference type="EMBL" id="KAF3337342.1"/>
    </source>
</evidence>
<dbReference type="SUPFAM" id="SSF48264">
    <property type="entry name" value="Cytochrome P450"/>
    <property type="match status" value="1"/>
</dbReference>
<protein>
    <submittedName>
        <fullName evidence="7">Cytochrome P450 94C1-like protein</fullName>
    </submittedName>
</protein>
<dbReference type="InterPro" id="IPR001128">
    <property type="entry name" value="Cyt_P450"/>
</dbReference>
<dbReference type="PRINTS" id="PR00385">
    <property type="entry name" value="P450"/>
</dbReference>
<feature type="binding site" description="axial binding residue" evidence="5">
    <location>
        <position position="443"/>
    </location>
    <ligand>
        <name>heme</name>
        <dbReference type="ChEBI" id="CHEBI:30413"/>
    </ligand>
    <ligandPart>
        <name>Fe</name>
        <dbReference type="ChEBI" id="CHEBI:18248"/>
    </ligandPart>
</feature>
<organism evidence="7 8">
    <name type="scientific">Carex littledalei</name>
    <dbReference type="NCBI Taxonomy" id="544730"/>
    <lineage>
        <taxon>Eukaryota</taxon>
        <taxon>Viridiplantae</taxon>
        <taxon>Streptophyta</taxon>
        <taxon>Embryophyta</taxon>
        <taxon>Tracheophyta</taxon>
        <taxon>Spermatophyta</taxon>
        <taxon>Magnoliopsida</taxon>
        <taxon>Liliopsida</taxon>
        <taxon>Poales</taxon>
        <taxon>Cyperaceae</taxon>
        <taxon>Cyperoideae</taxon>
        <taxon>Cariceae</taxon>
        <taxon>Carex</taxon>
        <taxon>Carex subgen. Euthyceras</taxon>
    </lineage>
</organism>
<gene>
    <name evidence="7" type="ORF">FCM35_KLT17929</name>
</gene>
<comment type="caution">
    <text evidence="7">The sequence shown here is derived from an EMBL/GenBank/DDBJ whole genome shotgun (WGS) entry which is preliminary data.</text>
</comment>
<feature type="transmembrane region" description="Helical" evidence="6">
    <location>
        <begin position="6"/>
        <end position="28"/>
    </location>
</feature>
<dbReference type="GO" id="GO:0016705">
    <property type="term" value="F:oxidoreductase activity, acting on paired donors, with incorporation or reduction of molecular oxygen"/>
    <property type="evidence" value="ECO:0007669"/>
    <property type="project" value="InterPro"/>
</dbReference>
<keyword evidence="6" id="KW-0812">Transmembrane</keyword>
<dbReference type="Pfam" id="PF00067">
    <property type="entry name" value="p450"/>
    <property type="match status" value="1"/>
</dbReference>
<evidence type="ECO:0000256" key="2">
    <source>
        <dbReference type="ARBA" id="ARBA00022723"/>
    </source>
</evidence>
<keyword evidence="8" id="KW-1185">Reference proteome</keyword>
<name>A0A833REH5_9POAL</name>
<dbReference type="Gene3D" id="1.10.630.10">
    <property type="entry name" value="Cytochrome P450"/>
    <property type="match status" value="1"/>
</dbReference>
<sequence length="497" mass="55608">MEMQTLQSIFSILFFSFTFLFLLSALLIKVLSLSHRRYCDCEVCRAYLTGSWMTRFPNLADWYAHLLRNSPTGTIHIHVLNNVITANPANVEHMLKTNFHNYPKGKRFSAILGDLLGNGIFTADGRAWHSQRKAASLALGGASVRKHAFDVVTKEVKTRLVPLLSSVQGTVDLQEVFSTFAFSTICKISFGLDPEEMELPLPLSEYIAAFDSASRLSALRATTTIPFVWKLKRFLNIGSEKELKHAIRLVNELATTVIITHRKLGSRNNHDLLSRVMQTADGEATDDLYLRDVVVSFLLAGRDTVASGLAAFFLLLSKNPSALCTIREEISHVTKGKTDYEMSHDDIKSMHYMHAALHESMRLIPPVPFDSKFAAGDDTLPDGTEITKGTRVTCHSYAMARMKSVWGPDCKEFRPERWLGKDGVFKPESPFKYPVFQAGLRVCLGRELALMEMKNVIVSVLREFDVEVVLKDGDLPRFAPGLTTSFKGGIPVSISRR</sequence>
<keyword evidence="3" id="KW-0560">Oxidoreductase</keyword>
<dbReference type="CDD" id="cd11064">
    <property type="entry name" value="CYP86A"/>
    <property type="match status" value="1"/>
</dbReference>
<dbReference type="EMBL" id="SWLB01000006">
    <property type="protein sequence ID" value="KAF3337342.1"/>
    <property type="molecule type" value="Genomic_DNA"/>
</dbReference>
<comment type="cofactor">
    <cofactor evidence="5">
        <name>heme</name>
        <dbReference type="ChEBI" id="CHEBI:30413"/>
    </cofactor>
</comment>
<dbReference type="Proteomes" id="UP000623129">
    <property type="component" value="Unassembled WGS sequence"/>
</dbReference>
<dbReference type="AlphaFoldDB" id="A0A833REH5"/>
<evidence type="ECO:0000256" key="5">
    <source>
        <dbReference type="PIRSR" id="PIRSR602401-1"/>
    </source>
</evidence>
<dbReference type="GO" id="GO:0005506">
    <property type="term" value="F:iron ion binding"/>
    <property type="evidence" value="ECO:0007669"/>
    <property type="project" value="InterPro"/>
</dbReference>
<proteinExistence type="inferred from homology"/>
<evidence type="ECO:0000256" key="3">
    <source>
        <dbReference type="ARBA" id="ARBA00023002"/>
    </source>
</evidence>
<dbReference type="OrthoDB" id="1470350at2759"/>
<accession>A0A833REH5</accession>
<keyword evidence="6" id="KW-0472">Membrane</keyword>
<dbReference type="PRINTS" id="PR00463">
    <property type="entry name" value="EP450I"/>
</dbReference>